<dbReference type="GO" id="GO:0005829">
    <property type="term" value="C:cytosol"/>
    <property type="evidence" value="ECO:0007669"/>
    <property type="project" value="UniProtKB-SubCell"/>
</dbReference>
<dbReference type="InterPro" id="IPR013083">
    <property type="entry name" value="Znf_RING/FYVE/PHD"/>
</dbReference>
<dbReference type="SUPFAM" id="SSF57850">
    <property type="entry name" value="RING/U-box"/>
    <property type="match status" value="1"/>
</dbReference>
<dbReference type="PROSITE" id="PS50089">
    <property type="entry name" value="ZF_RING_2"/>
    <property type="match status" value="1"/>
</dbReference>
<protein>
    <recommendedName>
        <fullName evidence="6 15">E3 ubiquitin-protein ligase listerin</fullName>
        <ecNumber evidence="5 15">2.3.2.27</ecNumber>
    </recommendedName>
    <alternativeName>
        <fullName evidence="15">RING-type E3 ubiquitin transferase listerin</fullName>
    </alternativeName>
</protein>
<evidence type="ECO:0000256" key="8">
    <source>
        <dbReference type="ARBA" id="ARBA00022679"/>
    </source>
</evidence>
<dbReference type="Pfam" id="PF13639">
    <property type="entry name" value="zf-RING_2"/>
    <property type="match status" value="1"/>
</dbReference>
<dbReference type="SMART" id="SM00184">
    <property type="entry name" value="RING"/>
    <property type="match status" value="1"/>
</dbReference>
<keyword evidence="7" id="KW-0963">Cytoplasm</keyword>
<dbReference type="InterPro" id="IPR011016">
    <property type="entry name" value="Znf_RING-CH"/>
</dbReference>
<evidence type="ECO:0000256" key="12">
    <source>
        <dbReference type="ARBA" id="ARBA00022786"/>
    </source>
</evidence>
<dbReference type="Gene3D" id="3.30.40.10">
    <property type="entry name" value="Zinc/RING finger domain, C3HC4 (zinc finger)"/>
    <property type="match status" value="1"/>
</dbReference>
<dbReference type="PANTHER" id="PTHR12389">
    <property type="entry name" value="ZINC FINGER PROTEIN 294"/>
    <property type="match status" value="1"/>
</dbReference>
<comment type="catalytic activity">
    <reaction evidence="1 15">
        <text>S-ubiquitinyl-[E2 ubiquitin-conjugating enzyme]-L-cysteine + [acceptor protein]-L-lysine = [E2 ubiquitin-conjugating enzyme]-L-cysteine + N(6)-ubiquitinyl-[acceptor protein]-L-lysine.</text>
        <dbReference type="EC" id="2.3.2.27"/>
    </reaction>
</comment>
<evidence type="ECO:0000256" key="4">
    <source>
        <dbReference type="ARBA" id="ARBA00007997"/>
    </source>
</evidence>
<dbReference type="Pfam" id="PF22999">
    <property type="entry name" value="LTN1_E3_ligase_6th"/>
    <property type="match status" value="1"/>
</dbReference>
<dbReference type="SMART" id="SM00744">
    <property type="entry name" value="RINGv"/>
    <property type="match status" value="1"/>
</dbReference>
<gene>
    <name evidence="17" type="ORF">Syun_000139</name>
</gene>
<evidence type="ECO:0000259" key="16">
    <source>
        <dbReference type="PROSITE" id="PS50089"/>
    </source>
</evidence>
<dbReference type="EMBL" id="JBBNAF010000001">
    <property type="protein sequence ID" value="KAK9167999.1"/>
    <property type="molecule type" value="Genomic_DNA"/>
</dbReference>
<organism evidence="17 18">
    <name type="scientific">Stephania yunnanensis</name>
    <dbReference type="NCBI Taxonomy" id="152371"/>
    <lineage>
        <taxon>Eukaryota</taxon>
        <taxon>Viridiplantae</taxon>
        <taxon>Streptophyta</taxon>
        <taxon>Embryophyta</taxon>
        <taxon>Tracheophyta</taxon>
        <taxon>Spermatophyta</taxon>
        <taxon>Magnoliopsida</taxon>
        <taxon>Ranunculales</taxon>
        <taxon>Menispermaceae</taxon>
        <taxon>Menispermoideae</taxon>
        <taxon>Cissampelideae</taxon>
        <taxon>Stephania</taxon>
    </lineage>
</organism>
<comment type="function">
    <text evidence="15">E3 ubiquitin-protein ligase. Component of the ribosome quality control complex (RQC), a ribosome-associated complex that mediates ubiquitination and extraction of incompletely synthesized nascent chains for proteasomal degradation.</text>
</comment>
<reference evidence="17 18" key="1">
    <citation type="submission" date="2024-01" db="EMBL/GenBank/DDBJ databases">
        <title>Genome assemblies of Stephania.</title>
        <authorList>
            <person name="Yang L."/>
        </authorList>
    </citation>
    <scope>NUCLEOTIDE SEQUENCE [LARGE SCALE GENOMIC DNA]</scope>
    <source>
        <strain evidence="17">YNDBR</strain>
        <tissue evidence="17">Leaf</tissue>
    </source>
</reference>
<evidence type="ECO:0000313" key="18">
    <source>
        <dbReference type="Proteomes" id="UP001420932"/>
    </source>
</evidence>
<dbReference type="CDD" id="cd16491">
    <property type="entry name" value="RING-CH-C4HC3_LTN1"/>
    <property type="match status" value="1"/>
</dbReference>
<dbReference type="InterPro" id="IPR001841">
    <property type="entry name" value="Znf_RING"/>
</dbReference>
<evidence type="ECO:0000256" key="10">
    <source>
        <dbReference type="ARBA" id="ARBA00022737"/>
    </source>
</evidence>
<comment type="similarity">
    <text evidence="4 15">Belongs to the LTN1 family.</text>
</comment>
<evidence type="ECO:0000256" key="14">
    <source>
        <dbReference type="PROSITE-ProRule" id="PRU00175"/>
    </source>
</evidence>
<dbReference type="Proteomes" id="UP001420932">
    <property type="component" value="Unassembled WGS sequence"/>
</dbReference>
<keyword evidence="12 15" id="KW-0833">Ubl conjugation pathway</keyword>
<keyword evidence="9 15" id="KW-0479">Metal-binding</keyword>
<dbReference type="GO" id="GO:1990116">
    <property type="term" value="P:ribosome-associated ubiquitin-dependent protein catabolic process"/>
    <property type="evidence" value="ECO:0007669"/>
    <property type="project" value="UniProtKB-UniRule"/>
</dbReference>
<dbReference type="InterPro" id="IPR039795">
    <property type="entry name" value="LTN1/Rkr1"/>
</dbReference>
<comment type="subcellular location">
    <subcellularLocation>
        <location evidence="2">Cytoplasm</location>
        <location evidence="2">Cytosol</location>
    </subcellularLocation>
</comment>
<keyword evidence="8 15" id="KW-0808">Transferase</keyword>
<comment type="subunit">
    <text evidence="15">Component of the ribosome quality control complex (RQC).</text>
</comment>
<dbReference type="InterPro" id="IPR039804">
    <property type="entry name" value="RING-CH-C4HC3_LTN1"/>
</dbReference>
<dbReference type="Pfam" id="PF22958">
    <property type="entry name" value="Ltn1_1st"/>
    <property type="match status" value="1"/>
</dbReference>
<evidence type="ECO:0000256" key="5">
    <source>
        <dbReference type="ARBA" id="ARBA00012483"/>
    </source>
</evidence>
<evidence type="ECO:0000256" key="15">
    <source>
        <dbReference type="RuleBase" id="RU367090"/>
    </source>
</evidence>
<dbReference type="InterPro" id="IPR054478">
    <property type="entry name" value="LTN1_UBC"/>
</dbReference>
<accession>A0AAP0LFD6</accession>
<dbReference type="InterPro" id="IPR054476">
    <property type="entry name" value="Ltn1_N"/>
</dbReference>
<dbReference type="Pfam" id="PF23009">
    <property type="entry name" value="UBC_like"/>
    <property type="match status" value="1"/>
</dbReference>
<evidence type="ECO:0000256" key="3">
    <source>
        <dbReference type="ARBA" id="ARBA00004906"/>
    </source>
</evidence>
<keyword evidence="18" id="KW-1185">Reference proteome</keyword>
<dbReference type="InterPro" id="IPR054477">
    <property type="entry name" value="LTN1_E3_ligase_6th"/>
</dbReference>
<dbReference type="EC" id="2.3.2.27" evidence="5 15"/>
<proteinExistence type="inferred from homology"/>
<name>A0AAP0LFD6_9MAGN</name>
<keyword evidence="10" id="KW-0677">Repeat</keyword>
<evidence type="ECO:0000256" key="6">
    <source>
        <dbReference type="ARBA" id="ARBA00017157"/>
    </source>
</evidence>
<dbReference type="FunFam" id="3.30.40.10:FF:000038">
    <property type="entry name" value="E3 ubiquitin-protein ligase listerin"/>
    <property type="match status" value="1"/>
</dbReference>
<dbReference type="GO" id="GO:1990112">
    <property type="term" value="C:RQC complex"/>
    <property type="evidence" value="ECO:0007669"/>
    <property type="project" value="UniProtKB-UniRule"/>
</dbReference>
<evidence type="ECO:0000256" key="2">
    <source>
        <dbReference type="ARBA" id="ARBA00004514"/>
    </source>
</evidence>
<dbReference type="GO" id="GO:0043023">
    <property type="term" value="F:ribosomal large subunit binding"/>
    <property type="evidence" value="ECO:0007669"/>
    <property type="project" value="TreeGrafter"/>
</dbReference>
<dbReference type="PANTHER" id="PTHR12389:SF0">
    <property type="entry name" value="E3 UBIQUITIN-PROTEIN LIGASE LISTERIN"/>
    <property type="match status" value="1"/>
</dbReference>
<feature type="domain" description="RING-type" evidence="16">
    <location>
        <begin position="1636"/>
        <end position="1683"/>
    </location>
</feature>
<keyword evidence="11 14" id="KW-0863">Zinc-finger</keyword>
<dbReference type="GO" id="GO:0061630">
    <property type="term" value="F:ubiquitin protein ligase activity"/>
    <property type="evidence" value="ECO:0007669"/>
    <property type="project" value="UniProtKB-UniRule"/>
</dbReference>
<comment type="caution">
    <text evidence="17">The sequence shown here is derived from an EMBL/GenBank/DDBJ whole genome shotgun (WGS) entry which is preliminary data.</text>
</comment>
<evidence type="ECO:0000256" key="7">
    <source>
        <dbReference type="ARBA" id="ARBA00022490"/>
    </source>
</evidence>
<dbReference type="GO" id="GO:0008270">
    <property type="term" value="F:zinc ion binding"/>
    <property type="evidence" value="ECO:0007669"/>
    <property type="project" value="UniProtKB-KW"/>
</dbReference>
<dbReference type="GO" id="GO:0072344">
    <property type="term" value="P:rescue of stalled ribosome"/>
    <property type="evidence" value="ECO:0007669"/>
    <property type="project" value="UniProtKB-UniRule"/>
</dbReference>
<evidence type="ECO:0000256" key="11">
    <source>
        <dbReference type="ARBA" id="ARBA00022771"/>
    </source>
</evidence>
<keyword evidence="13 15" id="KW-0862">Zinc</keyword>
<evidence type="ECO:0000256" key="13">
    <source>
        <dbReference type="ARBA" id="ARBA00022833"/>
    </source>
</evidence>
<evidence type="ECO:0000256" key="9">
    <source>
        <dbReference type="ARBA" id="ARBA00022723"/>
    </source>
</evidence>
<sequence>MSHLSQKVLLRLGKVPFLLLKGYSLPTSSMKNLSLTILGAIQEKDPTCHSSMWDAILLFSRRFPDSWGFSNVQKLVLDRFWHFLRNGCYGSQQVSYPILVLFLETLPPKATSGEKFFLNFFQNLWAGRNSCHSSDSDQLAFFRAFRECFLYSIQNAQRYFNGREAVYHFHVSLINNVLVNLLWRGYLLKVSSKIESTALSETSIHLLDESIDKVEKLNAKYPPSYVQNLGICIIEILSDIYAKDCDLLGSFCEVFQKNFLETCKLTDSVERSIEFVDQMVNFWLLLDQYAVQKGETWPLQCLARPVLTEIFPLIRTLVIFLPLISANLKYNSFSIQVLLSVTAHGKESPYAVKLLSVMVSTFGPRKILLELPVHLSGKSASDIESTSDHLLLIFKEFFVPWCLRQCNHHSINERLDLLLSLLDDELFDEQWSSIITCATRLEEDLEPGSKELDQISVLAMLMEKVRDFVKRKMGNVSNDQKCFLTEKWHHKLLDSTAVSIACSHPPIPFSYSRVLRAVLGGLIEDDQFSLISENSVVLIYKELLKKLLSLLMLSSFDWAKAASFFILSTGAEDSVLVHDSLTNTLDAAKFSLSVVEGTFFCLNKFDEYDLVPCILASIFTIDWEYRMSSQSHADKSTVNVELKSKLGKFDLGGSIQIFHDKMCSHLRKGVNKTMANRLEHILIKTIRSIIYEKGAFNTDKVPSLCCEWTLEVLEVMNHNHSEEQVFLDQLLDEGRDWSLFVLPVLKDGTRSAQIKAGNTFTDAQVSEINLDFLYLDSSDDSKISLSVHWVQEFRHHQFIAFVNELISELGFARVIAASSSQSILPTSVEASDGLMPVHSYSRAWLACEVLCTWKWRTGNALRTFLPSLGEFAIGGKYYEESLVDSIVNILLDGALVYGAHDDQCFFNVWTASDDEVENIKDPFLRALVSLLLTLYIKGNPWGKDKAAALFENLADKLFVGTQLNRDCLRILPFVMNTIIQQLRNRENMRCTTGGDSLLDTCKENEMHSIFENWLQRALLLPPLYLWQEGQDMEEWIELIVSCYPLDATGGIGALHSSLRSNISQLEKTLLLDLFRKQRPDGWESTAVLQSLEQQLVLSKLIAISVGYCWTDFNDDDWQYTLSQLRKWIESVVLVMEDLVEKVDEMKLDTYNNVEIGRLKVEQVIQIMDSSLLNVVRNAIFTFSLFCSHVESLKQGDTKVLSFLETEKWSLVKDQIHESVLRIFFATGATEAIADSCCQETSYIVASSRLQYPHFWDLVADSVIGCPQHVKKAGVQSMELWGLSKGPISSLYAILFSSKPIPSLQFAAYFTLSTEPVSVLSITKESISGISDVNTISDLEFGQSNAIVSSSEETIHLREEIADMIERLPTELLEMDLLAQQRVNVFIAWTLLLSNLQALPSTSLQRQKLTQYLQDSANSAILDCLFQHIPLKYGASQSFKKKDVEIPIEVSQAANGAALAISTGLVWSFIKSLCPVERETMASLAGALYGLMLRVLPAYVRDWFTSLRDRSTSSAIESFTKVWCSPSLLADELSQIKKASITDENFSVSVSKSANEVVATYKKEETGMDLVISLPASYPLRPVDVDCTKSLGISDLKQRKWLMSMIAFVRSQNGALAEAIRTWKSNFDKEFEGVEECPICYSIIHTANNSLPRLACKTCKHKFHSACLYKWFSTSHKSTCPLCQSPF</sequence>
<evidence type="ECO:0000313" key="17">
    <source>
        <dbReference type="EMBL" id="KAK9167999.1"/>
    </source>
</evidence>
<evidence type="ECO:0000256" key="1">
    <source>
        <dbReference type="ARBA" id="ARBA00000900"/>
    </source>
</evidence>
<comment type="pathway">
    <text evidence="3 15">Protein modification; protein ubiquitination.</text>
</comment>